<dbReference type="CDD" id="cd16444">
    <property type="entry name" value="LipB"/>
    <property type="match status" value="1"/>
</dbReference>
<feature type="region of interest" description="Disordered" evidence="10">
    <location>
        <begin position="218"/>
        <end position="240"/>
    </location>
</feature>
<comment type="similarity">
    <text evidence="5 6">Belongs to the LipB family.</text>
</comment>
<evidence type="ECO:0000259" key="11">
    <source>
        <dbReference type="PROSITE" id="PS51733"/>
    </source>
</evidence>
<dbReference type="InterPro" id="IPR045864">
    <property type="entry name" value="aa-tRNA-synth_II/BPL/LPL"/>
</dbReference>
<dbReference type="AlphaFoldDB" id="A0A8J3BFZ5"/>
<dbReference type="PIRSF" id="PIRSF016262">
    <property type="entry name" value="LPLase"/>
    <property type="match status" value="1"/>
</dbReference>
<feature type="binding site" evidence="5 8">
    <location>
        <begin position="143"/>
        <end position="145"/>
    </location>
    <ligand>
        <name>substrate</name>
    </ligand>
</feature>
<dbReference type="HAMAP" id="MF_00013">
    <property type="entry name" value="LipB"/>
    <property type="match status" value="1"/>
</dbReference>
<dbReference type="PROSITE" id="PS51733">
    <property type="entry name" value="BPL_LPL_CATALYTIC"/>
    <property type="match status" value="1"/>
</dbReference>
<feature type="binding site" evidence="5 8">
    <location>
        <begin position="76"/>
        <end position="83"/>
    </location>
    <ligand>
        <name>substrate</name>
    </ligand>
</feature>
<dbReference type="GO" id="GO:0005737">
    <property type="term" value="C:cytoplasm"/>
    <property type="evidence" value="ECO:0007669"/>
    <property type="project" value="UniProtKB-SubCell"/>
</dbReference>
<organism evidence="12 13">
    <name type="scientific">Calditerricola satsumensis</name>
    <dbReference type="NCBI Taxonomy" id="373054"/>
    <lineage>
        <taxon>Bacteria</taxon>
        <taxon>Bacillati</taxon>
        <taxon>Bacillota</taxon>
        <taxon>Bacilli</taxon>
        <taxon>Bacillales</taxon>
        <taxon>Bacillaceae</taxon>
        <taxon>Calditerricola</taxon>
    </lineage>
</organism>
<dbReference type="GO" id="GO:0009249">
    <property type="term" value="P:protein lipoylation"/>
    <property type="evidence" value="ECO:0007669"/>
    <property type="project" value="InterPro"/>
</dbReference>
<feature type="site" description="Lowers pKa of active site Cys" evidence="5 9">
    <location>
        <position position="140"/>
    </location>
</feature>
<dbReference type="EC" id="2.3.1.181" evidence="5 6"/>
<dbReference type="InterPro" id="IPR000544">
    <property type="entry name" value="Octanoyltransferase"/>
</dbReference>
<dbReference type="PANTHER" id="PTHR10993:SF7">
    <property type="entry name" value="LIPOYLTRANSFERASE 2, MITOCHONDRIAL-RELATED"/>
    <property type="match status" value="1"/>
</dbReference>
<feature type="binding site" evidence="5 8">
    <location>
        <begin position="163"/>
        <end position="165"/>
    </location>
    <ligand>
        <name>substrate</name>
    </ligand>
</feature>
<comment type="miscellaneous">
    <text evidence="5">In the reaction, the free carboxyl group of octanoic acid is attached via an amide linkage to the epsilon-amino group of a specific lysine residue of lipoyl domains of lipoate-dependent enzymes.</text>
</comment>
<feature type="compositionally biased region" description="Basic and acidic residues" evidence="10">
    <location>
        <begin position="223"/>
        <end position="232"/>
    </location>
</feature>
<keyword evidence="2 5" id="KW-0808">Transferase</keyword>
<reference evidence="12" key="1">
    <citation type="journal article" date="2014" name="Int. J. Syst. Evol. Microbiol.">
        <title>Complete genome sequence of Corynebacterium casei LMG S-19264T (=DSM 44701T), isolated from a smear-ripened cheese.</title>
        <authorList>
            <consortium name="US DOE Joint Genome Institute (JGI-PGF)"/>
            <person name="Walter F."/>
            <person name="Albersmeier A."/>
            <person name="Kalinowski J."/>
            <person name="Ruckert C."/>
        </authorList>
    </citation>
    <scope>NUCLEOTIDE SEQUENCE</scope>
    <source>
        <strain evidence="12">JCM 14719</strain>
    </source>
</reference>
<gene>
    <name evidence="5 12" type="primary">lipB</name>
    <name evidence="12" type="ORF">GCM10007043_18550</name>
</gene>
<comment type="pathway">
    <text evidence="1 5 6">Protein modification; protein lipoylation via endogenous pathway; protein N(6)-(lipoyl)lysine from octanoyl-[acyl-carrier-protein]: step 1/2.</text>
</comment>
<dbReference type="InterPro" id="IPR004143">
    <property type="entry name" value="BPL_LPL_catalytic"/>
</dbReference>
<evidence type="ECO:0000256" key="7">
    <source>
        <dbReference type="PIRSR" id="PIRSR016262-1"/>
    </source>
</evidence>
<keyword evidence="13" id="KW-1185">Reference proteome</keyword>
<dbReference type="NCBIfam" id="NF010925">
    <property type="entry name" value="PRK14345.1"/>
    <property type="match status" value="1"/>
</dbReference>
<dbReference type="PANTHER" id="PTHR10993">
    <property type="entry name" value="OCTANOYLTRANSFERASE"/>
    <property type="match status" value="1"/>
</dbReference>
<evidence type="ECO:0000256" key="1">
    <source>
        <dbReference type="ARBA" id="ARBA00004821"/>
    </source>
</evidence>
<keyword evidence="3 5" id="KW-0012">Acyltransferase</keyword>
<evidence type="ECO:0000256" key="2">
    <source>
        <dbReference type="ARBA" id="ARBA00022679"/>
    </source>
</evidence>
<comment type="catalytic activity">
    <reaction evidence="5 6">
        <text>octanoyl-[ACP] + L-lysyl-[protein] = N(6)-octanoyl-L-lysyl-[protein] + holo-[ACP] + H(+)</text>
        <dbReference type="Rhea" id="RHEA:17665"/>
        <dbReference type="Rhea" id="RHEA-COMP:9636"/>
        <dbReference type="Rhea" id="RHEA-COMP:9685"/>
        <dbReference type="Rhea" id="RHEA-COMP:9752"/>
        <dbReference type="Rhea" id="RHEA-COMP:9928"/>
        <dbReference type="ChEBI" id="CHEBI:15378"/>
        <dbReference type="ChEBI" id="CHEBI:29969"/>
        <dbReference type="ChEBI" id="CHEBI:64479"/>
        <dbReference type="ChEBI" id="CHEBI:78463"/>
        <dbReference type="ChEBI" id="CHEBI:78809"/>
        <dbReference type="EC" id="2.3.1.181"/>
    </reaction>
</comment>
<dbReference type="UniPathway" id="UPA00538">
    <property type="reaction ID" value="UER00592"/>
</dbReference>
<dbReference type="Proteomes" id="UP000637720">
    <property type="component" value="Unassembled WGS sequence"/>
</dbReference>
<comment type="caution">
    <text evidence="12">The sequence shown here is derived from an EMBL/GenBank/DDBJ whole genome shotgun (WGS) entry which is preliminary data.</text>
</comment>
<evidence type="ECO:0000313" key="13">
    <source>
        <dbReference type="Proteomes" id="UP000637720"/>
    </source>
</evidence>
<evidence type="ECO:0000313" key="12">
    <source>
        <dbReference type="EMBL" id="GGK04776.1"/>
    </source>
</evidence>
<comment type="subcellular location">
    <subcellularLocation>
        <location evidence="5">Cytoplasm</location>
    </subcellularLocation>
</comment>
<accession>A0A8J3BFZ5</accession>
<reference evidence="12" key="2">
    <citation type="submission" date="2020-09" db="EMBL/GenBank/DDBJ databases">
        <authorList>
            <person name="Sun Q."/>
            <person name="Ohkuma M."/>
        </authorList>
    </citation>
    <scope>NUCLEOTIDE SEQUENCE</scope>
    <source>
        <strain evidence="12">JCM 14719</strain>
    </source>
</reference>
<feature type="active site" description="Acyl-thioester intermediate" evidence="5 7">
    <location>
        <position position="181"/>
    </location>
</feature>
<dbReference type="SUPFAM" id="SSF55681">
    <property type="entry name" value="Class II aaRS and biotin synthetases"/>
    <property type="match status" value="1"/>
</dbReference>
<dbReference type="EMBL" id="BMOF01000042">
    <property type="protein sequence ID" value="GGK04776.1"/>
    <property type="molecule type" value="Genomic_DNA"/>
</dbReference>
<feature type="domain" description="BPL/LPL catalytic" evidence="11">
    <location>
        <begin position="31"/>
        <end position="220"/>
    </location>
</feature>
<evidence type="ECO:0000256" key="5">
    <source>
        <dbReference type="HAMAP-Rule" id="MF_00013"/>
    </source>
</evidence>
<evidence type="ECO:0000256" key="8">
    <source>
        <dbReference type="PIRSR" id="PIRSR016262-2"/>
    </source>
</evidence>
<dbReference type="Pfam" id="PF21948">
    <property type="entry name" value="LplA-B_cat"/>
    <property type="match status" value="1"/>
</dbReference>
<dbReference type="NCBIfam" id="TIGR00214">
    <property type="entry name" value="lipB"/>
    <property type="match status" value="1"/>
</dbReference>
<evidence type="ECO:0000256" key="10">
    <source>
        <dbReference type="SAM" id="MobiDB-lite"/>
    </source>
</evidence>
<keyword evidence="5" id="KW-0963">Cytoplasm</keyword>
<dbReference type="Gene3D" id="3.30.930.10">
    <property type="entry name" value="Bira Bifunctional Protein, Domain 2"/>
    <property type="match status" value="1"/>
</dbReference>
<comment type="function">
    <text evidence="4 5 6">Catalyzes the transfer of endogenously produced octanoic acid from octanoyl-acyl-carrier-protein onto the lipoyl domains of lipoate-dependent enzymes. Lipoyl-ACP can also act as a substrate although octanoyl-ACP is likely to be the physiological substrate.</text>
</comment>
<dbReference type="GO" id="GO:0033819">
    <property type="term" value="F:lipoyl(octanoyl) transferase activity"/>
    <property type="evidence" value="ECO:0007669"/>
    <property type="project" value="UniProtKB-EC"/>
</dbReference>
<evidence type="ECO:0000256" key="4">
    <source>
        <dbReference type="ARBA" id="ARBA00024732"/>
    </source>
</evidence>
<evidence type="ECO:0000256" key="6">
    <source>
        <dbReference type="PIRNR" id="PIRNR016262"/>
    </source>
</evidence>
<sequence>MSPLHVEDWGLMDYEDAWDRQKRLIVELDEGRSPNVLALLEHPHTYTLGRGGTYDHLLASQDELAKRGIRVYEIDRGGDITYHGPEQLVGYPLLLLCGQRADPRRYLRDLEEVLIRALADFGIAAGRKAPYTGVWVGDEKVAAIGVKFTRARRHKGCIITSHGFALNVNTDLRYFNLIIPCGIREYGVTSMEKLLGKRVPMADVKARVVHHFRDVFSGETEGDADKPGKAEGRPAPATES</sequence>
<evidence type="ECO:0000256" key="3">
    <source>
        <dbReference type="ARBA" id="ARBA00023315"/>
    </source>
</evidence>
<name>A0A8J3BFZ5_9BACI</name>
<evidence type="ECO:0000256" key="9">
    <source>
        <dbReference type="PIRSR" id="PIRSR016262-3"/>
    </source>
</evidence>
<protein>
    <recommendedName>
        <fullName evidence="5 6">Octanoyltransferase</fullName>
        <ecNumber evidence="5 6">2.3.1.181</ecNumber>
    </recommendedName>
    <alternativeName>
        <fullName evidence="5">Lipoate-protein ligase B</fullName>
    </alternativeName>
    <alternativeName>
        <fullName evidence="5">Lipoyl/octanoyl transferase</fullName>
    </alternativeName>
    <alternativeName>
        <fullName evidence="5">Octanoyl-[acyl-carrier-protein]-protein N-octanoyltransferase</fullName>
    </alternativeName>
</protein>
<proteinExistence type="inferred from homology"/>